<evidence type="ECO:0000313" key="1">
    <source>
        <dbReference type="EMBL" id="KFD57304.1"/>
    </source>
</evidence>
<dbReference type="Proteomes" id="UP000030764">
    <property type="component" value="Unassembled WGS sequence"/>
</dbReference>
<keyword evidence="2" id="KW-1185">Reference proteome</keyword>
<organism evidence="1 2">
    <name type="scientific">Trichuris suis</name>
    <name type="common">pig whipworm</name>
    <dbReference type="NCBI Taxonomy" id="68888"/>
    <lineage>
        <taxon>Eukaryota</taxon>
        <taxon>Metazoa</taxon>
        <taxon>Ecdysozoa</taxon>
        <taxon>Nematoda</taxon>
        <taxon>Enoplea</taxon>
        <taxon>Dorylaimia</taxon>
        <taxon>Trichinellida</taxon>
        <taxon>Trichuridae</taxon>
        <taxon>Trichuris</taxon>
    </lineage>
</organism>
<dbReference type="AlphaFoldDB" id="A0A085MJA8"/>
<protein>
    <submittedName>
        <fullName evidence="1">Uncharacterized protein</fullName>
    </submittedName>
</protein>
<proteinExistence type="predicted"/>
<gene>
    <name evidence="1" type="ORF">M513_01815</name>
</gene>
<evidence type="ECO:0000313" key="2">
    <source>
        <dbReference type="Proteomes" id="UP000030764"/>
    </source>
</evidence>
<accession>A0A085MJA8</accession>
<dbReference type="EMBL" id="KL363189">
    <property type="protein sequence ID" value="KFD57304.1"/>
    <property type="molecule type" value="Genomic_DNA"/>
</dbReference>
<name>A0A085MJA8_9BILA</name>
<reference evidence="1 2" key="1">
    <citation type="journal article" date="2014" name="Nat. Genet.">
        <title>Genome and transcriptome of the porcine whipworm Trichuris suis.</title>
        <authorList>
            <person name="Jex A.R."/>
            <person name="Nejsum P."/>
            <person name="Schwarz E.M."/>
            <person name="Hu L."/>
            <person name="Young N.D."/>
            <person name="Hall R.S."/>
            <person name="Korhonen P.K."/>
            <person name="Liao S."/>
            <person name="Thamsborg S."/>
            <person name="Xia J."/>
            <person name="Xu P."/>
            <person name="Wang S."/>
            <person name="Scheerlinck J.P."/>
            <person name="Hofmann A."/>
            <person name="Sternberg P.W."/>
            <person name="Wang J."/>
            <person name="Gasser R.B."/>
        </authorList>
    </citation>
    <scope>NUCLEOTIDE SEQUENCE [LARGE SCALE GENOMIC DNA]</scope>
    <source>
        <strain evidence="1">DCEP-RM93M</strain>
    </source>
</reference>
<sequence>MDYLNRDAFVGSQLLLHCFVDTFLPYFLPVCHGISSLITLGFFSTFPAVGWPTFDDFFTGSKREDCGFGSKQ</sequence>